<keyword evidence="3" id="KW-1185">Reference proteome</keyword>
<evidence type="ECO:0000313" key="3">
    <source>
        <dbReference type="Proteomes" id="UP001642464"/>
    </source>
</evidence>
<protein>
    <submittedName>
        <fullName evidence="2">Histone-lysine N-methyltransferase SMYD3 (SET and MYND domain-containing protein 3) (Zinc finger MYND domain-containing protein 1)</fullName>
    </submittedName>
</protein>
<sequence>MSDLQAYMAQLMKGCSLEIQETPDRGRGLFALRKPTGKPAMLFSEAPLGRVVQMSKSSRRRGGACFLCGHALGSPAWQLSLLTKGDISLGHEQQPLSEPLSDIVEGKPLFWKRKPLFCSSQCNVEYERILGPLRARRKSAQKFAQYVRKVDCAFHMLALKLICWCLAEAKRTTPAEAAAPLQVLCCRPYWDAVDMPSEHLGDNVTFKEKLRNEAEKARQLALKALGGRAALPHDWNFLNETGYANLLGALCSNCTVVLYMSPVLQHILQVTSMTDCAAKAAALAALEPPIRSLIASQTSKIGTQQVRDQEISWETPSGRLSFSSSIIPPFKGYAIYPRMAFMNHSCRPTCAIEFDYTAQIFVLQQPYNDMDKGTELTISYLDSSLDAQADLIAMGRKRRRQELLPYGIECSCHLESVYYFHILLLHNYCS</sequence>
<dbReference type="PANTHER" id="PTHR12197">
    <property type="entry name" value="HISTONE-LYSINE N-METHYLTRANSFERASE SMYD"/>
    <property type="match status" value="1"/>
</dbReference>
<name>A0ABP0KK54_9DINO</name>
<feature type="domain" description="SET" evidence="1">
    <location>
        <begin position="335"/>
        <end position="380"/>
    </location>
</feature>
<comment type="caution">
    <text evidence="2">The sequence shown here is derived from an EMBL/GenBank/DDBJ whole genome shotgun (WGS) entry which is preliminary data.</text>
</comment>
<dbReference type="SUPFAM" id="SSF82199">
    <property type="entry name" value="SET domain"/>
    <property type="match status" value="1"/>
</dbReference>
<dbReference type="CDD" id="cd20071">
    <property type="entry name" value="SET_SMYD"/>
    <property type="match status" value="1"/>
</dbReference>
<dbReference type="InterPro" id="IPR050869">
    <property type="entry name" value="H3K4_H4K5_MeTrfase"/>
</dbReference>
<dbReference type="Gene3D" id="2.170.270.10">
    <property type="entry name" value="SET domain"/>
    <property type="match status" value="1"/>
</dbReference>
<proteinExistence type="predicted"/>
<accession>A0ABP0KK54</accession>
<dbReference type="PANTHER" id="PTHR12197:SF251">
    <property type="entry name" value="EG:BACR7C10.4 PROTEIN"/>
    <property type="match status" value="1"/>
</dbReference>
<dbReference type="Pfam" id="PF00856">
    <property type="entry name" value="SET"/>
    <property type="match status" value="1"/>
</dbReference>
<dbReference type="Proteomes" id="UP001642464">
    <property type="component" value="Unassembled WGS sequence"/>
</dbReference>
<dbReference type="InterPro" id="IPR046341">
    <property type="entry name" value="SET_dom_sf"/>
</dbReference>
<reference evidence="2 3" key="1">
    <citation type="submission" date="2024-02" db="EMBL/GenBank/DDBJ databases">
        <authorList>
            <person name="Chen Y."/>
            <person name="Shah S."/>
            <person name="Dougan E. K."/>
            <person name="Thang M."/>
            <person name="Chan C."/>
        </authorList>
    </citation>
    <scope>NUCLEOTIDE SEQUENCE [LARGE SCALE GENOMIC DNA]</scope>
</reference>
<dbReference type="EMBL" id="CAXAMM010011858">
    <property type="protein sequence ID" value="CAK9027224.1"/>
    <property type="molecule type" value="Genomic_DNA"/>
</dbReference>
<organism evidence="2 3">
    <name type="scientific">Durusdinium trenchii</name>
    <dbReference type="NCBI Taxonomy" id="1381693"/>
    <lineage>
        <taxon>Eukaryota</taxon>
        <taxon>Sar</taxon>
        <taxon>Alveolata</taxon>
        <taxon>Dinophyceae</taxon>
        <taxon>Suessiales</taxon>
        <taxon>Symbiodiniaceae</taxon>
        <taxon>Durusdinium</taxon>
    </lineage>
</organism>
<gene>
    <name evidence="2" type="ORF">SCF082_LOCUS17819</name>
</gene>
<evidence type="ECO:0000259" key="1">
    <source>
        <dbReference type="Pfam" id="PF00856"/>
    </source>
</evidence>
<evidence type="ECO:0000313" key="2">
    <source>
        <dbReference type="EMBL" id="CAK9027224.1"/>
    </source>
</evidence>
<dbReference type="InterPro" id="IPR001214">
    <property type="entry name" value="SET_dom"/>
</dbReference>